<accession>A0ABW6ALU1</accession>
<protein>
    <recommendedName>
        <fullName evidence="3">DUF4279 domain-containing protein</fullName>
    </recommendedName>
</protein>
<proteinExistence type="predicted"/>
<reference evidence="2" key="1">
    <citation type="journal article" date="2019" name="Int. J. Syst. Evol. Microbiol.">
        <title>The Global Catalogue of Microorganisms (GCM) 10K type strain sequencing project: providing services to taxonomists for standard genome sequencing and annotation.</title>
        <authorList>
            <consortium name="The Broad Institute Genomics Platform"/>
            <consortium name="The Broad Institute Genome Sequencing Center for Infectious Disease"/>
            <person name="Wu L."/>
            <person name="Ma J."/>
        </authorList>
    </citation>
    <scope>NUCLEOTIDE SEQUENCE [LARGE SCALE GENOMIC DNA]</scope>
    <source>
        <strain evidence="2">KCTC 52490</strain>
    </source>
</reference>
<name>A0ABW6ALU1_9BACT</name>
<gene>
    <name evidence="1" type="ORF">ACFS25_16395</name>
</gene>
<dbReference type="Proteomes" id="UP001597512">
    <property type="component" value="Unassembled WGS sequence"/>
</dbReference>
<evidence type="ECO:0000313" key="2">
    <source>
        <dbReference type="Proteomes" id="UP001597512"/>
    </source>
</evidence>
<comment type="caution">
    <text evidence="1">The sequence shown here is derived from an EMBL/GenBank/DDBJ whole genome shotgun (WGS) entry which is preliminary data.</text>
</comment>
<keyword evidence="2" id="KW-1185">Reference proteome</keyword>
<sequence>MAVITDSAWIVLYGNDFSPYQLSEQTGLSFEEVVEKGVTLQTTGPHQGGFAPYGWARSTAFTQVEGESIENRLLLLLSELYDKVGNRLADFNIESISVWLVVKHSGEGQHGFEIGPQVLLLIGQLSATLCIDYML</sequence>
<dbReference type="RefSeq" id="WP_381503177.1">
    <property type="nucleotide sequence ID" value="NZ_JBHUOM010000014.1"/>
</dbReference>
<organism evidence="1 2">
    <name type="scientific">Spirosoma flavum</name>
    <dbReference type="NCBI Taxonomy" id="2048557"/>
    <lineage>
        <taxon>Bacteria</taxon>
        <taxon>Pseudomonadati</taxon>
        <taxon>Bacteroidota</taxon>
        <taxon>Cytophagia</taxon>
        <taxon>Cytophagales</taxon>
        <taxon>Cytophagaceae</taxon>
        <taxon>Spirosoma</taxon>
    </lineage>
</organism>
<dbReference type="EMBL" id="JBHUOM010000014">
    <property type="protein sequence ID" value="MFD2935368.1"/>
    <property type="molecule type" value="Genomic_DNA"/>
</dbReference>
<evidence type="ECO:0000313" key="1">
    <source>
        <dbReference type="EMBL" id="MFD2935368.1"/>
    </source>
</evidence>
<evidence type="ECO:0008006" key="3">
    <source>
        <dbReference type="Google" id="ProtNLM"/>
    </source>
</evidence>